<keyword evidence="3 6" id="KW-0133">Cell shape</keyword>
<dbReference type="PROSITE" id="PS52029">
    <property type="entry name" value="LD_TPASE"/>
    <property type="match status" value="1"/>
</dbReference>
<protein>
    <submittedName>
        <fullName evidence="8">ErfK/YbiS/YcfS/YnhG</fullName>
    </submittedName>
</protein>
<dbReference type="SUPFAM" id="SSF141523">
    <property type="entry name" value="L,D-transpeptidase catalytic domain-like"/>
    <property type="match status" value="1"/>
</dbReference>
<dbReference type="CDD" id="cd16913">
    <property type="entry name" value="YkuD_like"/>
    <property type="match status" value="1"/>
</dbReference>
<dbReference type="PANTHER" id="PTHR30582:SF2">
    <property type="entry name" value="L,D-TRANSPEPTIDASE YCIB-RELATED"/>
    <property type="match status" value="1"/>
</dbReference>
<dbReference type="EMBL" id="CP003493">
    <property type="protein sequence ID" value="AFV91058.1"/>
    <property type="molecule type" value="Genomic_DNA"/>
</dbReference>
<evidence type="ECO:0000256" key="5">
    <source>
        <dbReference type="ARBA" id="ARBA00023316"/>
    </source>
</evidence>
<dbReference type="Pfam" id="PF03734">
    <property type="entry name" value="YkuD"/>
    <property type="match status" value="1"/>
</dbReference>
<sequence length="143" mass="15424">MASLKVGQTSPAGGGNYVMWVKAENHVYLVQRGAVTRVMLTTGLPWKTPSGVYSVKYKQRNSSSLDAGHAWTLPYFVAFWRRPGASGDIAFHQVPHDAKGNLAQPLATLGFPGYASDGCARMGPADALAIWEFTKVGTKVVVR</sequence>
<comment type="pathway">
    <text evidence="1 6">Cell wall biogenesis; peptidoglycan biosynthesis.</text>
</comment>
<evidence type="ECO:0000256" key="1">
    <source>
        <dbReference type="ARBA" id="ARBA00004752"/>
    </source>
</evidence>
<evidence type="ECO:0000256" key="6">
    <source>
        <dbReference type="PROSITE-ProRule" id="PRU01373"/>
    </source>
</evidence>
<accession>K7S100</accession>
<keyword evidence="5 6" id="KW-0961">Cell wall biogenesis/degradation</keyword>
<reference evidence="8 9" key="1">
    <citation type="journal article" date="2012" name="BMC Genomics">
        <title>The genome sequence of Propionibacterium acidipropionici provides insights into its biotechnological and industrial potential.</title>
        <authorList>
            <person name="Parizzi L.P."/>
            <person name="Grassi M.C."/>
            <person name="Llerena L.A."/>
            <person name="Carazzolle M.F."/>
            <person name="Queiroz V.L."/>
            <person name="Lunardi I."/>
            <person name="Zeidler A.F."/>
            <person name="Teixeira P.J."/>
            <person name="Mieczkowski P."/>
            <person name="Rincones J."/>
            <person name="Pereira G.A."/>
        </authorList>
    </citation>
    <scope>NUCLEOTIDE SEQUENCE [LARGE SCALE GENOMIC DNA]</scope>
    <source>
        <strain evidence="9">ATCC 4875 / DSM 20272 / JCM 6432 / NBRC 12425 / NCIMB 8070</strain>
    </source>
</reference>
<keyword evidence="4 6" id="KW-0573">Peptidoglycan synthesis</keyword>
<dbReference type="InterPro" id="IPR038063">
    <property type="entry name" value="Transpep_catalytic_dom"/>
</dbReference>
<evidence type="ECO:0000313" key="8">
    <source>
        <dbReference type="EMBL" id="AFV91058.1"/>
    </source>
</evidence>
<evidence type="ECO:0000313" key="9">
    <source>
        <dbReference type="Proteomes" id="UP000000214"/>
    </source>
</evidence>
<proteinExistence type="predicted"/>
<feature type="active site" description="Proton donor/acceptor" evidence="6">
    <location>
        <position position="92"/>
    </location>
</feature>
<dbReference type="AlphaFoldDB" id="K7S100"/>
<dbReference type="GO" id="GO:0016740">
    <property type="term" value="F:transferase activity"/>
    <property type="evidence" value="ECO:0007669"/>
    <property type="project" value="UniProtKB-KW"/>
</dbReference>
<dbReference type="PANTHER" id="PTHR30582">
    <property type="entry name" value="L,D-TRANSPEPTIDASE"/>
    <property type="match status" value="1"/>
</dbReference>
<evidence type="ECO:0000256" key="3">
    <source>
        <dbReference type="ARBA" id="ARBA00022960"/>
    </source>
</evidence>
<name>K7S100_ACIA4</name>
<dbReference type="GO" id="GO:0018104">
    <property type="term" value="P:peptidoglycan-protein cross-linking"/>
    <property type="evidence" value="ECO:0007669"/>
    <property type="project" value="TreeGrafter"/>
</dbReference>
<dbReference type="InterPro" id="IPR005490">
    <property type="entry name" value="LD_TPept_cat_dom"/>
</dbReference>
<dbReference type="GO" id="GO:0008360">
    <property type="term" value="P:regulation of cell shape"/>
    <property type="evidence" value="ECO:0007669"/>
    <property type="project" value="UniProtKB-UniRule"/>
</dbReference>
<feature type="active site" description="Nucleophile" evidence="6">
    <location>
        <position position="119"/>
    </location>
</feature>
<dbReference type="HOGENOM" id="CLU_150644_0_0_11"/>
<dbReference type="GO" id="GO:0005576">
    <property type="term" value="C:extracellular region"/>
    <property type="evidence" value="ECO:0007669"/>
    <property type="project" value="TreeGrafter"/>
</dbReference>
<evidence type="ECO:0000256" key="4">
    <source>
        <dbReference type="ARBA" id="ARBA00022984"/>
    </source>
</evidence>
<dbReference type="GO" id="GO:0071972">
    <property type="term" value="F:peptidoglycan L,D-transpeptidase activity"/>
    <property type="evidence" value="ECO:0007669"/>
    <property type="project" value="TreeGrafter"/>
</dbReference>
<evidence type="ECO:0000259" key="7">
    <source>
        <dbReference type="PROSITE" id="PS52029"/>
    </source>
</evidence>
<feature type="domain" description="L,D-TPase catalytic" evidence="7">
    <location>
        <begin position="16"/>
        <end position="143"/>
    </location>
</feature>
<dbReference type="PATRIC" id="fig|1171373.8.peg.3245"/>
<dbReference type="Proteomes" id="UP000000214">
    <property type="component" value="Chromosome"/>
</dbReference>
<dbReference type="Gene3D" id="2.40.440.10">
    <property type="entry name" value="L,D-transpeptidase catalytic domain-like"/>
    <property type="match status" value="1"/>
</dbReference>
<keyword evidence="2" id="KW-0808">Transferase</keyword>
<dbReference type="InterPro" id="IPR050979">
    <property type="entry name" value="LD-transpeptidase"/>
</dbReference>
<gene>
    <name evidence="8" type="ordered locus">PACID_32990</name>
</gene>
<organism evidence="8 9">
    <name type="scientific">Acidipropionibacterium acidipropionici (strain ATCC 4875 / DSM 20272 / JCM 6432 / NBRC 12425 / NCIMB 8070 / 4)</name>
    <name type="common">Propionibacterium acidipropionici</name>
    <dbReference type="NCBI Taxonomy" id="1171373"/>
    <lineage>
        <taxon>Bacteria</taxon>
        <taxon>Bacillati</taxon>
        <taxon>Actinomycetota</taxon>
        <taxon>Actinomycetes</taxon>
        <taxon>Propionibacteriales</taxon>
        <taxon>Propionibacteriaceae</taxon>
        <taxon>Acidipropionibacterium</taxon>
    </lineage>
</organism>
<dbReference type="UniPathway" id="UPA00219"/>
<evidence type="ECO:0000256" key="2">
    <source>
        <dbReference type="ARBA" id="ARBA00022679"/>
    </source>
</evidence>
<dbReference type="eggNOG" id="COG1376">
    <property type="taxonomic scope" value="Bacteria"/>
</dbReference>
<dbReference type="GO" id="GO:0071555">
    <property type="term" value="P:cell wall organization"/>
    <property type="evidence" value="ECO:0007669"/>
    <property type="project" value="UniProtKB-UniRule"/>
</dbReference>
<dbReference type="KEGG" id="pbo:PACID_32990"/>